<feature type="region of interest" description="Disordered" evidence="6">
    <location>
        <begin position="1"/>
        <end position="24"/>
    </location>
</feature>
<dbReference type="AlphaFoldDB" id="A0A9N9TNY5"/>
<dbReference type="EMBL" id="OU900095">
    <property type="protein sequence ID" value="CAG9859447.1"/>
    <property type="molecule type" value="Genomic_DNA"/>
</dbReference>
<accession>A0A9N9TNY5</accession>
<dbReference type="PROSITE" id="PS51808">
    <property type="entry name" value="CHCH"/>
    <property type="match status" value="1"/>
</dbReference>
<evidence type="ECO:0000256" key="1">
    <source>
        <dbReference type="ARBA" id="ARBA00004569"/>
    </source>
</evidence>
<gene>
    <name evidence="7" type="ORF">PHYEVI_LOCUS5821</name>
</gene>
<dbReference type="Gene3D" id="1.10.287.1130">
    <property type="entry name" value="CytochromE C oxidase copper chaperone"/>
    <property type="match status" value="1"/>
</dbReference>
<dbReference type="GO" id="GO:0033108">
    <property type="term" value="P:mitochondrial respiratory chain complex assembly"/>
    <property type="evidence" value="ECO:0007669"/>
    <property type="project" value="TreeGrafter"/>
</dbReference>
<evidence type="ECO:0000256" key="6">
    <source>
        <dbReference type="SAM" id="MobiDB-lite"/>
    </source>
</evidence>
<comment type="similarity">
    <text evidence="4">Belongs to the CHCHD7 family.</text>
</comment>
<dbReference type="OrthoDB" id="9971592at2759"/>
<evidence type="ECO:0000313" key="8">
    <source>
        <dbReference type="Proteomes" id="UP001153712"/>
    </source>
</evidence>
<sequence length="94" mass="11305">MLNNEASVKKQKMHDREAEEKNPCLKESNLTSKCFNDNDFDKSKCTVEIENYKLCKSFWFEVQKDRRRRGIKPFMPVLEERDSIKKEFFKKVHG</sequence>
<name>A0A9N9TNY5_PHYSR</name>
<protein>
    <recommendedName>
        <fullName evidence="5">Coiled-coil-helix-coiled-coil-helix domain-containing protein 7</fullName>
    </recommendedName>
</protein>
<dbReference type="SUPFAM" id="SSF47072">
    <property type="entry name" value="Cysteine alpha-hairpin motif"/>
    <property type="match status" value="1"/>
</dbReference>
<evidence type="ECO:0000313" key="7">
    <source>
        <dbReference type="EMBL" id="CAG9859447.1"/>
    </source>
</evidence>
<reference evidence="7" key="1">
    <citation type="submission" date="2022-01" db="EMBL/GenBank/DDBJ databases">
        <authorList>
            <person name="King R."/>
        </authorList>
    </citation>
    <scope>NUCLEOTIDE SEQUENCE</scope>
</reference>
<dbReference type="InterPro" id="IPR051040">
    <property type="entry name" value="COX23"/>
</dbReference>
<dbReference type="PANTHER" id="PTHR46811:SF1">
    <property type="entry name" value="COILED-COIL-HELIX-COILED-COIL-HELIX DOMAIN-CONTAINING PROTEIN 7"/>
    <property type="match status" value="1"/>
</dbReference>
<evidence type="ECO:0000256" key="3">
    <source>
        <dbReference type="ARBA" id="ARBA00023157"/>
    </source>
</evidence>
<dbReference type="PANTHER" id="PTHR46811">
    <property type="entry name" value="COILED-COIL-HELIX-COILED-COIL-HELIX DOMAIN-CONTAINING PROTEIN 7"/>
    <property type="match status" value="1"/>
</dbReference>
<organism evidence="7 8">
    <name type="scientific">Phyllotreta striolata</name>
    <name type="common">Striped flea beetle</name>
    <name type="synonym">Crioceris striolata</name>
    <dbReference type="NCBI Taxonomy" id="444603"/>
    <lineage>
        <taxon>Eukaryota</taxon>
        <taxon>Metazoa</taxon>
        <taxon>Ecdysozoa</taxon>
        <taxon>Arthropoda</taxon>
        <taxon>Hexapoda</taxon>
        <taxon>Insecta</taxon>
        <taxon>Pterygota</taxon>
        <taxon>Neoptera</taxon>
        <taxon>Endopterygota</taxon>
        <taxon>Coleoptera</taxon>
        <taxon>Polyphaga</taxon>
        <taxon>Cucujiformia</taxon>
        <taxon>Chrysomeloidea</taxon>
        <taxon>Chrysomelidae</taxon>
        <taxon>Galerucinae</taxon>
        <taxon>Alticini</taxon>
        <taxon>Phyllotreta</taxon>
    </lineage>
</organism>
<feature type="compositionally biased region" description="Basic and acidic residues" evidence="6">
    <location>
        <begin position="14"/>
        <end position="24"/>
    </location>
</feature>
<evidence type="ECO:0000256" key="2">
    <source>
        <dbReference type="ARBA" id="ARBA00023128"/>
    </source>
</evidence>
<keyword evidence="8" id="KW-1185">Reference proteome</keyword>
<keyword evidence="2" id="KW-0496">Mitochondrion</keyword>
<evidence type="ECO:0000256" key="5">
    <source>
        <dbReference type="ARBA" id="ARBA00039509"/>
    </source>
</evidence>
<comment type="subcellular location">
    <subcellularLocation>
        <location evidence="1">Mitochondrion intermembrane space</location>
    </subcellularLocation>
</comment>
<keyword evidence="3" id="KW-1015">Disulfide bond</keyword>
<dbReference type="InterPro" id="IPR009069">
    <property type="entry name" value="Cys_alpha_HP_mot_SF"/>
</dbReference>
<dbReference type="Proteomes" id="UP001153712">
    <property type="component" value="Chromosome 2"/>
</dbReference>
<dbReference type="GO" id="GO:0005758">
    <property type="term" value="C:mitochondrial intermembrane space"/>
    <property type="evidence" value="ECO:0007669"/>
    <property type="project" value="UniProtKB-SubCell"/>
</dbReference>
<evidence type="ECO:0000256" key="4">
    <source>
        <dbReference type="ARBA" id="ARBA00038205"/>
    </source>
</evidence>
<proteinExistence type="inferred from homology"/>